<accession>A0A170ZWH6</accession>
<dbReference type="Gene3D" id="3.30.420.10">
    <property type="entry name" value="Ribonuclease H-like superfamily/Ribonuclease H"/>
    <property type="match status" value="1"/>
</dbReference>
<dbReference type="GO" id="GO:0008168">
    <property type="term" value="F:methyltransferase activity"/>
    <property type="evidence" value="ECO:0007669"/>
    <property type="project" value="UniProtKB-KW"/>
</dbReference>
<dbReference type="InterPro" id="IPR036397">
    <property type="entry name" value="RNaseH_sf"/>
</dbReference>
<reference evidence="1" key="2">
    <citation type="journal article" date="2017" name="J. Med. Entomol.">
        <title>Transcriptome Analysis of the Triatoma infestans (Hemiptera: Reduviidae) Integument.</title>
        <authorList>
            <person name="Calderon-Fernandez G.M."/>
            <person name="Moriconi D.E."/>
            <person name="Dulbecco A.B."/>
            <person name="Juarez M.P."/>
        </authorList>
    </citation>
    <scope>NUCLEOTIDE SEQUENCE</scope>
    <source>
        <strain evidence="1">Int1</strain>
        <tissue evidence="1">Integument</tissue>
    </source>
</reference>
<evidence type="ECO:0000313" key="1">
    <source>
        <dbReference type="EMBL" id="JAS01394.1"/>
    </source>
</evidence>
<proteinExistence type="predicted"/>
<dbReference type="GO" id="GO:0003676">
    <property type="term" value="F:nucleic acid binding"/>
    <property type="evidence" value="ECO:0007669"/>
    <property type="project" value="InterPro"/>
</dbReference>
<organism evidence="1">
    <name type="scientific">Triatoma infestans</name>
    <name type="common">Assassin bug</name>
    <dbReference type="NCBI Taxonomy" id="30076"/>
    <lineage>
        <taxon>Eukaryota</taxon>
        <taxon>Metazoa</taxon>
        <taxon>Ecdysozoa</taxon>
        <taxon>Arthropoda</taxon>
        <taxon>Hexapoda</taxon>
        <taxon>Insecta</taxon>
        <taxon>Pterygota</taxon>
        <taxon>Neoptera</taxon>
        <taxon>Paraneoptera</taxon>
        <taxon>Hemiptera</taxon>
        <taxon>Heteroptera</taxon>
        <taxon>Panheteroptera</taxon>
        <taxon>Cimicomorpha</taxon>
        <taxon>Reduviidae</taxon>
        <taxon>Triatominae</taxon>
        <taxon>Triatoma</taxon>
    </lineage>
</organism>
<dbReference type="AlphaFoldDB" id="A0A170ZWH6"/>
<feature type="non-terminal residue" evidence="1">
    <location>
        <position position="1"/>
    </location>
</feature>
<keyword evidence="1" id="KW-0489">Methyltransferase</keyword>
<reference evidence="1" key="1">
    <citation type="submission" date="2016-04" db="EMBL/GenBank/DDBJ databases">
        <authorList>
            <person name="Calderon-Fernandez G.M.Sr."/>
        </authorList>
    </citation>
    <scope>NUCLEOTIDE SEQUENCE</scope>
    <source>
        <strain evidence="1">Int1</strain>
        <tissue evidence="1">Integument</tissue>
    </source>
</reference>
<dbReference type="PANTHER" id="PTHR46060">
    <property type="entry name" value="MARINER MOS1 TRANSPOSASE-LIKE PROTEIN"/>
    <property type="match status" value="1"/>
</dbReference>
<dbReference type="EMBL" id="GEMB01001775">
    <property type="protein sequence ID" value="JAS01394.1"/>
    <property type="molecule type" value="Transcribed_RNA"/>
</dbReference>
<dbReference type="PANTHER" id="PTHR46060:SF1">
    <property type="entry name" value="MARINER MOS1 TRANSPOSASE-LIKE PROTEIN"/>
    <property type="match status" value="1"/>
</dbReference>
<name>A0A170ZWH6_TRIIF</name>
<sequence>GLLTKGVILLHDNARPHTAQLTQETFQKVGWKIFPHPSYNPDLAPSDFHLLGPLKEALREKHFQYNEEIRNHYAKVASRSTQRILCQRHTQIRRTMGQVYKCCWGYVEK</sequence>
<keyword evidence="1" id="KW-0808">Transferase</keyword>
<dbReference type="InterPro" id="IPR052709">
    <property type="entry name" value="Transposase-MT_Hybrid"/>
</dbReference>
<dbReference type="GO" id="GO:0032259">
    <property type="term" value="P:methylation"/>
    <property type="evidence" value="ECO:0007669"/>
    <property type="project" value="UniProtKB-KW"/>
</dbReference>
<protein>
    <submittedName>
        <fullName evidence="1">Histone-lysine n-methyltransferase</fullName>
    </submittedName>
</protein>